<protein>
    <submittedName>
        <fullName evidence="2">Uncharacterized protein</fullName>
    </submittedName>
</protein>
<feature type="compositionally biased region" description="Acidic residues" evidence="1">
    <location>
        <begin position="1"/>
        <end position="15"/>
    </location>
</feature>
<proteinExistence type="predicted"/>
<feature type="region of interest" description="Disordered" evidence="1">
    <location>
        <begin position="1"/>
        <end position="45"/>
    </location>
</feature>
<evidence type="ECO:0000313" key="2">
    <source>
        <dbReference type="EMBL" id="KAJ4930548.1"/>
    </source>
</evidence>
<gene>
    <name evidence="2" type="ORF">JOQ06_024858</name>
</gene>
<organism evidence="2 3">
    <name type="scientific">Pogonophryne albipinna</name>
    <dbReference type="NCBI Taxonomy" id="1090488"/>
    <lineage>
        <taxon>Eukaryota</taxon>
        <taxon>Metazoa</taxon>
        <taxon>Chordata</taxon>
        <taxon>Craniata</taxon>
        <taxon>Vertebrata</taxon>
        <taxon>Euteleostomi</taxon>
        <taxon>Actinopterygii</taxon>
        <taxon>Neopterygii</taxon>
        <taxon>Teleostei</taxon>
        <taxon>Neoteleostei</taxon>
        <taxon>Acanthomorphata</taxon>
        <taxon>Eupercaria</taxon>
        <taxon>Perciformes</taxon>
        <taxon>Notothenioidei</taxon>
        <taxon>Pogonophryne</taxon>
    </lineage>
</organism>
<accession>A0AAD6FE41</accession>
<dbReference type="Proteomes" id="UP001219934">
    <property type="component" value="Unassembled WGS sequence"/>
</dbReference>
<name>A0AAD6FE41_9TELE</name>
<feature type="region of interest" description="Disordered" evidence="1">
    <location>
        <begin position="141"/>
        <end position="172"/>
    </location>
</feature>
<sequence>ADVDAPLEADVDAPLESDVNAPLEADVDAPLEADVNAPLEADVDTPLEADVDAPLEADVDTPLEADVNAPLEADVDAPLEADVDAPLEADVDTPLEADVDAPLEQKGVTSTHWGAMIKRFIFYVVLLCHHFGLWFQEDETAAPPAKNTPTRKRKKTGTSLHSSRHPQPAESCVTGYTVEGGNRAKVSTSNATADRARCHMLEAISEEQHEQWKLPPMCTLHWDSKLTPMLTNVRQLEERLTVVVGDAERLKLLGVPAYMRGTDEPCGMIRWCYTDQVVNMVFDTTASNTGHLMAACIAIQLSLLWSGCRHHIGEVLLSHIFTDLKVETSRSPEVTLFTRLRDNWDLVPHKDSGQLSRYIPDEA</sequence>
<dbReference type="EMBL" id="JAPTMU010000015">
    <property type="protein sequence ID" value="KAJ4930548.1"/>
    <property type="molecule type" value="Genomic_DNA"/>
</dbReference>
<comment type="caution">
    <text evidence="2">The sequence shown here is derived from an EMBL/GenBank/DDBJ whole genome shotgun (WGS) entry which is preliminary data.</text>
</comment>
<evidence type="ECO:0000256" key="1">
    <source>
        <dbReference type="SAM" id="MobiDB-lite"/>
    </source>
</evidence>
<reference evidence="2" key="1">
    <citation type="submission" date="2022-11" db="EMBL/GenBank/DDBJ databases">
        <title>Chromosome-level genome of Pogonophryne albipinna.</title>
        <authorList>
            <person name="Jo E."/>
        </authorList>
    </citation>
    <scope>NUCLEOTIDE SEQUENCE</scope>
    <source>
        <strain evidence="2">SGF0006</strain>
        <tissue evidence="2">Muscle</tissue>
    </source>
</reference>
<feature type="non-terminal residue" evidence="2">
    <location>
        <position position="1"/>
    </location>
</feature>
<dbReference type="AlphaFoldDB" id="A0AAD6FE41"/>
<keyword evidence="3" id="KW-1185">Reference proteome</keyword>
<evidence type="ECO:0000313" key="3">
    <source>
        <dbReference type="Proteomes" id="UP001219934"/>
    </source>
</evidence>